<reference evidence="7 8" key="1">
    <citation type="submission" date="2019-07" db="EMBL/GenBank/DDBJ databases">
        <title>Genomics analysis of Aphanomyces spp. identifies a new class of oomycete effector associated with host adaptation.</title>
        <authorList>
            <person name="Gaulin E."/>
        </authorList>
    </citation>
    <scope>NUCLEOTIDE SEQUENCE [LARGE SCALE GENOMIC DNA]</scope>
    <source>
        <strain evidence="7 8">ATCC 201684</strain>
    </source>
</reference>
<feature type="compositionally biased region" description="Polar residues" evidence="4">
    <location>
        <begin position="1"/>
        <end position="10"/>
    </location>
</feature>
<feature type="binding site" evidence="3">
    <location>
        <position position="641"/>
    </location>
    <ligand>
        <name>ATP</name>
        <dbReference type="ChEBI" id="CHEBI:30616"/>
    </ligand>
</feature>
<feature type="region of interest" description="Disordered" evidence="4">
    <location>
        <begin position="365"/>
        <end position="384"/>
    </location>
</feature>
<dbReference type="InterPro" id="IPR020635">
    <property type="entry name" value="Tyr_kinase_cat_dom"/>
</dbReference>
<dbReference type="PROSITE" id="PS00107">
    <property type="entry name" value="PROTEIN_KINASE_ATP"/>
    <property type="match status" value="1"/>
</dbReference>
<dbReference type="InterPro" id="IPR000719">
    <property type="entry name" value="Prot_kinase_dom"/>
</dbReference>
<dbReference type="InterPro" id="IPR050122">
    <property type="entry name" value="RTK"/>
</dbReference>
<evidence type="ECO:0000256" key="3">
    <source>
        <dbReference type="PROSITE-ProRule" id="PRU10141"/>
    </source>
</evidence>
<dbReference type="InterPro" id="IPR011009">
    <property type="entry name" value="Kinase-like_dom_sf"/>
</dbReference>
<evidence type="ECO:0000256" key="5">
    <source>
        <dbReference type="SAM" id="Phobius"/>
    </source>
</evidence>
<evidence type="ECO:0000256" key="2">
    <source>
        <dbReference type="ARBA" id="ARBA00051243"/>
    </source>
</evidence>
<feature type="region of interest" description="Disordered" evidence="4">
    <location>
        <begin position="1"/>
        <end position="30"/>
    </location>
</feature>
<dbReference type="GO" id="GO:0005524">
    <property type="term" value="F:ATP binding"/>
    <property type="evidence" value="ECO:0007669"/>
    <property type="project" value="UniProtKB-UniRule"/>
</dbReference>
<dbReference type="PROSITE" id="PS50011">
    <property type="entry name" value="PROTEIN_KINASE_DOM"/>
    <property type="match status" value="1"/>
</dbReference>
<proteinExistence type="predicted"/>
<dbReference type="SUPFAM" id="SSF56112">
    <property type="entry name" value="Protein kinase-like (PK-like)"/>
    <property type="match status" value="1"/>
</dbReference>
<keyword evidence="5" id="KW-0472">Membrane</keyword>
<keyword evidence="3" id="KW-0067">ATP-binding</keyword>
<dbReference type="PRINTS" id="PR00109">
    <property type="entry name" value="TYRKINASE"/>
</dbReference>
<sequence>MIRMMSSHSITMDEDLSAPPTPPSSLSTSRPSVLRCLPFLICSATLAVVAAPLTLLSSFLAAISRKRFASWHVLLLECLWAMKWRLLRFVKAPQTKPTACALYSNPSYGTVFFGAWNLLDVVFVLVPLSLVVASILIVFNVAFGTLSTATIAIESTVAVVALVGGALSARSIVCNGALPFFTAFALPETPFARGNYTMPQTPTDGDGFHTAYHLDAKLSTLLTPSRSFLSDLFQRYTNSVESTAKRVQRWSDPTPMLPVLDTPMSSASESDGSPRPLSSDEDDSSASSPREFVRPSSSSLAQLNVQTCAALIKRNFQRRIHRPAPSRRQSLRRHHSAIVSFAPSAPPAADVLSAPIPLRQLAPINTRQQIGRRPASVTSSSDEEDFQTLCDTVLKRATPRAPHQPLLSPSYDRLSPRSSGLSSSKASSRPVSRSLAGAALDDEALPPCFTAFAPKRVAPNTSFHLVVGCHLAHELDEVKELLAEVGQRPAARTLSLDQVLPRGTRVTISIDVPPGFQVLSPSLHQTMTWRADVDTIAFHLFAQGSLLRSNAPHSILVKVVAQSFVGVLHCCVVVGPSGVSKAQQCEDAWFDMEPVSDPLEVLEPGYEEINYDELRLIKWIGQGHFGDAYLAEYKQKQVVVKTLRKHDIPALQHEAAVLSMFGHHPCVVPFVGACTDAGSPLAVVTEYMPLGSLSSLVTAPDAAARFPSSIRSNMLRDAADGLAHLHSSEFLHRDVAARNCFVDAHEQVKVGDFGLARRGYVVESAAPVVGPLKWMAPETLQPPYVFSQASDVFAFGVTMWEVYHGQAPYADLDPMQVAVRVCEGDRLPLNGTEIPRPHVDLIARCFDPQPEKRPSMVEIYNHLSN</sequence>
<feature type="region of interest" description="Disordered" evidence="4">
    <location>
        <begin position="397"/>
        <end position="431"/>
    </location>
</feature>
<name>A0A6G0XMY9_9STRA</name>
<feature type="transmembrane region" description="Helical" evidence="5">
    <location>
        <begin position="37"/>
        <end position="63"/>
    </location>
</feature>
<evidence type="ECO:0000259" key="6">
    <source>
        <dbReference type="PROSITE" id="PS50011"/>
    </source>
</evidence>
<comment type="catalytic activity">
    <reaction evidence="2">
        <text>L-tyrosyl-[protein] + ATP = O-phospho-L-tyrosyl-[protein] + ADP + H(+)</text>
        <dbReference type="Rhea" id="RHEA:10596"/>
        <dbReference type="Rhea" id="RHEA-COMP:10136"/>
        <dbReference type="Rhea" id="RHEA-COMP:20101"/>
        <dbReference type="ChEBI" id="CHEBI:15378"/>
        <dbReference type="ChEBI" id="CHEBI:30616"/>
        <dbReference type="ChEBI" id="CHEBI:46858"/>
        <dbReference type="ChEBI" id="CHEBI:61978"/>
        <dbReference type="ChEBI" id="CHEBI:456216"/>
        <dbReference type="EC" id="2.7.10.1"/>
    </reaction>
</comment>
<keyword evidence="8" id="KW-1185">Reference proteome</keyword>
<dbReference type="InterPro" id="IPR017441">
    <property type="entry name" value="Protein_kinase_ATP_BS"/>
</dbReference>
<dbReference type="VEuPathDB" id="FungiDB:AeMF1_001562"/>
<dbReference type="PANTHER" id="PTHR24416">
    <property type="entry name" value="TYROSINE-PROTEIN KINASE RECEPTOR"/>
    <property type="match status" value="1"/>
</dbReference>
<dbReference type="InterPro" id="IPR001245">
    <property type="entry name" value="Ser-Thr/Tyr_kinase_cat_dom"/>
</dbReference>
<feature type="transmembrane region" description="Helical" evidence="5">
    <location>
        <begin position="150"/>
        <end position="169"/>
    </location>
</feature>
<dbReference type="EMBL" id="VJMJ01000036">
    <property type="protein sequence ID" value="KAF0741606.1"/>
    <property type="molecule type" value="Genomic_DNA"/>
</dbReference>
<dbReference type="PROSITE" id="PS00109">
    <property type="entry name" value="PROTEIN_KINASE_TYR"/>
    <property type="match status" value="1"/>
</dbReference>
<comment type="caution">
    <text evidence="7">The sequence shown here is derived from an EMBL/GenBank/DDBJ whole genome shotgun (WGS) entry which is preliminary data.</text>
</comment>
<dbReference type="GO" id="GO:0043235">
    <property type="term" value="C:receptor complex"/>
    <property type="evidence" value="ECO:0007669"/>
    <property type="project" value="TreeGrafter"/>
</dbReference>
<dbReference type="PANTHER" id="PTHR24416:SF611">
    <property type="entry name" value="TYROSINE-PROTEIN KINASE TRANSMEMBRANE RECEPTOR ROR"/>
    <property type="match status" value="1"/>
</dbReference>
<feature type="region of interest" description="Disordered" evidence="4">
    <location>
        <begin position="244"/>
        <end position="298"/>
    </location>
</feature>
<organism evidence="7 8">
    <name type="scientific">Aphanomyces euteiches</name>
    <dbReference type="NCBI Taxonomy" id="100861"/>
    <lineage>
        <taxon>Eukaryota</taxon>
        <taxon>Sar</taxon>
        <taxon>Stramenopiles</taxon>
        <taxon>Oomycota</taxon>
        <taxon>Saprolegniomycetes</taxon>
        <taxon>Saprolegniales</taxon>
        <taxon>Verrucalvaceae</taxon>
        <taxon>Aphanomyces</taxon>
    </lineage>
</organism>
<accession>A0A6G0XMY9</accession>
<dbReference type="Proteomes" id="UP000481153">
    <property type="component" value="Unassembled WGS sequence"/>
</dbReference>
<feature type="domain" description="Protein kinase" evidence="6">
    <location>
        <begin position="614"/>
        <end position="865"/>
    </location>
</feature>
<dbReference type="Gene3D" id="1.10.510.10">
    <property type="entry name" value="Transferase(Phosphotransferase) domain 1"/>
    <property type="match status" value="1"/>
</dbReference>
<keyword evidence="5" id="KW-0812">Transmembrane</keyword>
<feature type="transmembrane region" description="Helical" evidence="5">
    <location>
        <begin position="122"/>
        <end position="143"/>
    </location>
</feature>
<dbReference type="GO" id="GO:0005886">
    <property type="term" value="C:plasma membrane"/>
    <property type="evidence" value="ECO:0007669"/>
    <property type="project" value="TreeGrafter"/>
</dbReference>
<gene>
    <name evidence="7" type="ORF">Ae201684_003285</name>
</gene>
<dbReference type="Pfam" id="PF07714">
    <property type="entry name" value="PK_Tyr_Ser-Thr"/>
    <property type="match status" value="1"/>
</dbReference>
<keyword evidence="3" id="KW-0547">Nucleotide-binding</keyword>
<dbReference type="GO" id="GO:0004714">
    <property type="term" value="F:transmembrane receptor protein tyrosine kinase activity"/>
    <property type="evidence" value="ECO:0007669"/>
    <property type="project" value="UniProtKB-EC"/>
</dbReference>
<feature type="compositionally biased region" description="Low complexity" evidence="4">
    <location>
        <begin position="416"/>
        <end position="431"/>
    </location>
</feature>
<evidence type="ECO:0000313" key="7">
    <source>
        <dbReference type="EMBL" id="KAF0741606.1"/>
    </source>
</evidence>
<dbReference type="AlphaFoldDB" id="A0A6G0XMY9"/>
<protein>
    <recommendedName>
        <fullName evidence="6">Protein kinase domain-containing protein</fullName>
    </recommendedName>
</protein>
<dbReference type="GO" id="GO:0007169">
    <property type="term" value="P:cell surface receptor protein tyrosine kinase signaling pathway"/>
    <property type="evidence" value="ECO:0007669"/>
    <property type="project" value="TreeGrafter"/>
</dbReference>
<dbReference type="SMART" id="SM00219">
    <property type="entry name" value="TyrKc"/>
    <property type="match status" value="1"/>
</dbReference>
<keyword evidence="5" id="KW-1133">Transmembrane helix</keyword>
<evidence type="ECO:0000256" key="1">
    <source>
        <dbReference type="ARBA" id="ARBA00004167"/>
    </source>
</evidence>
<evidence type="ECO:0000256" key="4">
    <source>
        <dbReference type="SAM" id="MobiDB-lite"/>
    </source>
</evidence>
<evidence type="ECO:0000313" key="8">
    <source>
        <dbReference type="Proteomes" id="UP000481153"/>
    </source>
</evidence>
<dbReference type="InterPro" id="IPR008266">
    <property type="entry name" value="Tyr_kinase_AS"/>
</dbReference>
<comment type="subcellular location">
    <subcellularLocation>
        <location evidence="1">Membrane</location>
        <topology evidence="1">Single-pass membrane protein</topology>
    </subcellularLocation>
</comment>